<dbReference type="SUPFAM" id="SSF56112">
    <property type="entry name" value="Protein kinase-like (PK-like)"/>
    <property type="match status" value="1"/>
</dbReference>
<dbReference type="EMBL" id="ML121579">
    <property type="protein sequence ID" value="RPB20017.1"/>
    <property type="molecule type" value="Genomic_DNA"/>
</dbReference>
<evidence type="ECO:0000313" key="12">
    <source>
        <dbReference type="Proteomes" id="UP000267821"/>
    </source>
</evidence>
<reference evidence="11 12" key="1">
    <citation type="journal article" date="2018" name="Nat. Ecol. Evol.">
        <title>Pezizomycetes genomes reveal the molecular basis of ectomycorrhizal truffle lifestyle.</title>
        <authorList>
            <person name="Murat C."/>
            <person name="Payen T."/>
            <person name="Noel B."/>
            <person name="Kuo A."/>
            <person name="Morin E."/>
            <person name="Chen J."/>
            <person name="Kohler A."/>
            <person name="Krizsan K."/>
            <person name="Balestrini R."/>
            <person name="Da Silva C."/>
            <person name="Montanini B."/>
            <person name="Hainaut M."/>
            <person name="Levati E."/>
            <person name="Barry K.W."/>
            <person name="Belfiori B."/>
            <person name="Cichocki N."/>
            <person name="Clum A."/>
            <person name="Dockter R.B."/>
            <person name="Fauchery L."/>
            <person name="Guy J."/>
            <person name="Iotti M."/>
            <person name="Le Tacon F."/>
            <person name="Lindquist E.A."/>
            <person name="Lipzen A."/>
            <person name="Malagnac F."/>
            <person name="Mello A."/>
            <person name="Molinier V."/>
            <person name="Miyauchi S."/>
            <person name="Poulain J."/>
            <person name="Riccioni C."/>
            <person name="Rubini A."/>
            <person name="Sitrit Y."/>
            <person name="Splivallo R."/>
            <person name="Traeger S."/>
            <person name="Wang M."/>
            <person name="Zifcakova L."/>
            <person name="Wipf D."/>
            <person name="Zambonelli A."/>
            <person name="Paolocci F."/>
            <person name="Nowrousian M."/>
            <person name="Ottonello S."/>
            <person name="Baldrian P."/>
            <person name="Spatafora J.W."/>
            <person name="Henrissat B."/>
            <person name="Nagy L.G."/>
            <person name="Aury J.M."/>
            <person name="Wincker P."/>
            <person name="Grigoriev I.V."/>
            <person name="Bonfante P."/>
            <person name="Martin F.M."/>
        </authorList>
    </citation>
    <scope>NUCLEOTIDE SEQUENCE [LARGE SCALE GENOMIC DNA]</scope>
    <source>
        <strain evidence="11 12">ATCC MYA-4762</strain>
    </source>
</reference>
<evidence type="ECO:0000256" key="1">
    <source>
        <dbReference type="ARBA" id="ARBA00003747"/>
    </source>
</evidence>
<dbReference type="PANTHER" id="PTHR38248">
    <property type="entry name" value="FUNK1 6"/>
    <property type="match status" value="1"/>
</dbReference>
<dbReference type="GO" id="GO:0005524">
    <property type="term" value="F:ATP binding"/>
    <property type="evidence" value="ECO:0007669"/>
    <property type="project" value="InterPro"/>
</dbReference>
<evidence type="ECO:0000256" key="3">
    <source>
        <dbReference type="ARBA" id="ARBA00012513"/>
    </source>
</evidence>
<dbReference type="PROSITE" id="PS00109">
    <property type="entry name" value="PROTEIN_KINASE_TYR"/>
    <property type="match status" value="1"/>
</dbReference>
<evidence type="ECO:0000256" key="8">
    <source>
        <dbReference type="ARBA" id="ARBA00047899"/>
    </source>
</evidence>
<dbReference type="Pfam" id="PF17667">
    <property type="entry name" value="Pkinase_fungal"/>
    <property type="match status" value="1"/>
</dbReference>
<comment type="subunit">
    <text evidence="2">Component of the EKC/KEOPS complex composed of at least BUD32, CGI121, GON7, KAE1 and PCC1; the whole complex dimerizes.</text>
</comment>
<evidence type="ECO:0000313" key="11">
    <source>
        <dbReference type="EMBL" id="RPB20017.1"/>
    </source>
</evidence>
<evidence type="ECO:0000256" key="5">
    <source>
        <dbReference type="ARBA" id="ARBA00019973"/>
    </source>
</evidence>
<dbReference type="Gene3D" id="1.10.510.10">
    <property type="entry name" value="Transferase(Phosphotransferase) domain 1"/>
    <property type="match status" value="1"/>
</dbReference>
<dbReference type="InterPro" id="IPR011009">
    <property type="entry name" value="Kinase-like_dom_sf"/>
</dbReference>
<dbReference type="STRING" id="1051890.A0A3N4LAT0"/>
<dbReference type="InParanoid" id="A0A3N4LAT0"/>
<dbReference type="InterPro" id="IPR000719">
    <property type="entry name" value="Prot_kinase_dom"/>
</dbReference>
<evidence type="ECO:0000256" key="2">
    <source>
        <dbReference type="ARBA" id="ARBA00011534"/>
    </source>
</evidence>
<name>A0A3N4LAT0_9PEZI</name>
<keyword evidence="12" id="KW-1185">Reference proteome</keyword>
<feature type="non-terminal residue" evidence="11">
    <location>
        <position position="1"/>
    </location>
</feature>
<sequence>LQVAEGLLAGLIGHASLFFQGGILHRDISPNNIIVIDDIASDIFAWIWPHDTPLRGCLIDLDYAIEASAQPSGALDRTGTYPFIAIQILRGQERHRYRHDLESFLYVLIW</sequence>
<dbReference type="PANTHER" id="PTHR38248:SF2">
    <property type="entry name" value="FUNK1 11"/>
    <property type="match status" value="1"/>
</dbReference>
<proteinExistence type="predicted"/>
<dbReference type="EC" id="2.7.11.1" evidence="3"/>
<organism evidence="11 12">
    <name type="scientific">Terfezia boudieri ATCC MYA-4762</name>
    <dbReference type="NCBI Taxonomy" id="1051890"/>
    <lineage>
        <taxon>Eukaryota</taxon>
        <taxon>Fungi</taxon>
        <taxon>Dikarya</taxon>
        <taxon>Ascomycota</taxon>
        <taxon>Pezizomycotina</taxon>
        <taxon>Pezizomycetes</taxon>
        <taxon>Pezizales</taxon>
        <taxon>Pezizaceae</taxon>
        <taxon>Terfezia</taxon>
    </lineage>
</organism>
<dbReference type="Proteomes" id="UP000267821">
    <property type="component" value="Unassembled WGS sequence"/>
</dbReference>
<evidence type="ECO:0000256" key="7">
    <source>
        <dbReference type="ARBA" id="ARBA00033194"/>
    </source>
</evidence>
<accession>A0A3N4LAT0</accession>
<protein>
    <recommendedName>
        <fullName evidence="5">EKC/KEOPS complex subunit BUD32</fullName>
        <ecNumber evidence="3">2.7.11.1</ecNumber>
    </recommendedName>
    <alternativeName>
        <fullName evidence="6 7">Atypical Serine/threonine protein kinase BUD32</fullName>
    </alternativeName>
    <alternativeName>
        <fullName evidence="4">EKC/KEOPS complex subunit bud32</fullName>
    </alternativeName>
</protein>
<feature type="domain" description="Protein kinase" evidence="10">
    <location>
        <begin position="1"/>
        <end position="110"/>
    </location>
</feature>
<evidence type="ECO:0000256" key="6">
    <source>
        <dbReference type="ARBA" id="ARBA00030980"/>
    </source>
</evidence>
<evidence type="ECO:0000259" key="10">
    <source>
        <dbReference type="PROSITE" id="PS50011"/>
    </source>
</evidence>
<evidence type="ECO:0000256" key="4">
    <source>
        <dbReference type="ARBA" id="ARBA00013948"/>
    </source>
</evidence>
<dbReference type="AlphaFoldDB" id="A0A3N4LAT0"/>
<evidence type="ECO:0000256" key="9">
    <source>
        <dbReference type="ARBA" id="ARBA00048679"/>
    </source>
</evidence>
<comment type="catalytic activity">
    <reaction evidence="8">
        <text>L-threonyl-[protein] + ATP = O-phospho-L-threonyl-[protein] + ADP + H(+)</text>
        <dbReference type="Rhea" id="RHEA:46608"/>
        <dbReference type="Rhea" id="RHEA-COMP:11060"/>
        <dbReference type="Rhea" id="RHEA-COMP:11605"/>
        <dbReference type="ChEBI" id="CHEBI:15378"/>
        <dbReference type="ChEBI" id="CHEBI:30013"/>
        <dbReference type="ChEBI" id="CHEBI:30616"/>
        <dbReference type="ChEBI" id="CHEBI:61977"/>
        <dbReference type="ChEBI" id="CHEBI:456216"/>
        <dbReference type="EC" id="2.7.11.1"/>
    </reaction>
</comment>
<gene>
    <name evidence="11" type="ORF">L211DRAFT_743926</name>
</gene>
<dbReference type="GO" id="GO:0004674">
    <property type="term" value="F:protein serine/threonine kinase activity"/>
    <property type="evidence" value="ECO:0007669"/>
    <property type="project" value="UniProtKB-EC"/>
</dbReference>
<dbReference type="PROSITE" id="PS50011">
    <property type="entry name" value="PROTEIN_KINASE_DOM"/>
    <property type="match status" value="1"/>
</dbReference>
<dbReference type="OrthoDB" id="5584477at2759"/>
<dbReference type="InterPro" id="IPR040976">
    <property type="entry name" value="Pkinase_fungal"/>
</dbReference>
<comment type="catalytic activity">
    <reaction evidence="9">
        <text>L-seryl-[protein] + ATP = O-phospho-L-seryl-[protein] + ADP + H(+)</text>
        <dbReference type="Rhea" id="RHEA:17989"/>
        <dbReference type="Rhea" id="RHEA-COMP:9863"/>
        <dbReference type="Rhea" id="RHEA-COMP:11604"/>
        <dbReference type="ChEBI" id="CHEBI:15378"/>
        <dbReference type="ChEBI" id="CHEBI:29999"/>
        <dbReference type="ChEBI" id="CHEBI:30616"/>
        <dbReference type="ChEBI" id="CHEBI:83421"/>
        <dbReference type="ChEBI" id="CHEBI:456216"/>
        <dbReference type="EC" id="2.7.11.1"/>
    </reaction>
</comment>
<comment type="function">
    <text evidence="1">Component of the EKC/KEOPS complex that is required for the formation of a threonylcarbamoyl group on adenosine at position 37 (t(6)A37) in tRNAs that read codons beginning with adenine. The complex is probably involved in the transfer of the threonylcarbamoyl moiety of threonylcarbamoyl-AMP (TC-AMP) to the N6 group of A37. BUD32 has ATPase activity in the context of the EKC/KEOPS complex and likely plays a supporting role to the catalytic subunit KAE1. The EKC/KEOPS complex also promotes both telomere uncapping and telomere elongation. The complex is required for efficient recruitment of transcriptional coactivators.</text>
</comment>
<feature type="non-terminal residue" evidence="11">
    <location>
        <position position="110"/>
    </location>
</feature>
<dbReference type="InterPro" id="IPR008266">
    <property type="entry name" value="Tyr_kinase_AS"/>
</dbReference>